<evidence type="ECO:0000256" key="1">
    <source>
        <dbReference type="SAM" id="MobiDB-lite"/>
    </source>
</evidence>
<dbReference type="Proteomes" id="UP000031419">
    <property type="component" value="Unassembled WGS sequence"/>
</dbReference>
<keyword evidence="2" id="KW-0812">Transmembrane</keyword>
<reference evidence="3 4" key="1">
    <citation type="submission" date="2014-06" db="EMBL/GenBank/DDBJ databases">
        <title>Saccharopolyspora rectivirgula DSM-43113 Genome sequencing.</title>
        <authorList>
            <person name="Barrera C."/>
            <person name="Millon L."/>
            <person name="Rognon B."/>
            <person name="Zaugg C."/>
            <person name="Monod M."/>
        </authorList>
    </citation>
    <scope>NUCLEOTIDE SEQUENCE [LARGE SCALE GENOMIC DNA]</scope>
    <source>
        <strain evidence="3 4">DSM 43113</strain>
    </source>
</reference>
<evidence type="ECO:0000313" key="4">
    <source>
        <dbReference type="Proteomes" id="UP000031419"/>
    </source>
</evidence>
<feature type="region of interest" description="Disordered" evidence="1">
    <location>
        <begin position="93"/>
        <end position="128"/>
    </location>
</feature>
<protein>
    <submittedName>
        <fullName evidence="3">Uncharacterized protein</fullName>
    </submittedName>
</protein>
<keyword evidence="2" id="KW-1133">Transmembrane helix</keyword>
<feature type="region of interest" description="Disordered" evidence="1">
    <location>
        <begin position="15"/>
        <end position="37"/>
    </location>
</feature>
<accession>A0A073AZU4</accession>
<comment type="caution">
    <text evidence="3">The sequence shown here is derived from an EMBL/GenBank/DDBJ whole genome shotgun (WGS) entry which is preliminary data.</text>
</comment>
<evidence type="ECO:0000256" key="2">
    <source>
        <dbReference type="SAM" id="Phobius"/>
    </source>
</evidence>
<keyword evidence="4" id="KW-1185">Reference proteome</keyword>
<dbReference type="AlphaFoldDB" id="A0A073AZU4"/>
<dbReference type="EMBL" id="JNVU01000025">
    <property type="protein sequence ID" value="KEI44557.1"/>
    <property type="molecule type" value="Genomic_DNA"/>
</dbReference>
<gene>
    <name evidence="3" type="ORF">GU90_10370</name>
</gene>
<feature type="transmembrane region" description="Helical" evidence="2">
    <location>
        <begin position="60"/>
        <end position="79"/>
    </location>
</feature>
<feature type="compositionally biased region" description="Basic and acidic residues" evidence="1">
    <location>
        <begin position="15"/>
        <end position="24"/>
    </location>
</feature>
<evidence type="ECO:0000313" key="3">
    <source>
        <dbReference type="EMBL" id="KEI44557.1"/>
    </source>
</evidence>
<organism evidence="3 4">
    <name type="scientific">Saccharopolyspora rectivirgula</name>
    <dbReference type="NCBI Taxonomy" id="28042"/>
    <lineage>
        <taxon>Bacteria</taxon>
        <taxon>Bacillati</taxon>
        <taxon>Actinomycetota</taxon>
        <taxon>Actinomycetes</taxon>
        <taxon>Pseudonocardiales</taxon>
        <taxon>Pseudonocardiaceae</taxon>
        <taxon>Saccharopolyspora</taxon>
    </lineage>
</organism>
<proteinExistence type="predicted"/>
<name>A0A073AZU4_9PSEU</name>
<keyword evidence="2" id="KW-0472">Membrane</keyword>
<sequence>MGSLLAMAWVEHKLVQPGPPRREPQPVASEPSPAEPADRLLAVYDQQRAALQERAGSRRIPAVSVLIMIAAMAFAVVSVSRRRLLRLPHPVGVRRAVPAGGPGAMRRPKGRFTTRGSPRSRTPGKRRS</sequence>